<name>A0A9D1UEX0_9FIRM</name>
<reference evidence="3" key="2">
    <citation type="submission" date="2021-04" db="EMBL/GenBank/DDBJ databases">
        <authorList>
            <person name="Gilroy R."/>
        </authorList>
    </citation>
    <scope>NUCLEOTIDE SEQUENCE</scope>
    <source>
        <strain evidence="3">ChiSxjej1B13-11762</strain>
    </source>
</reference>
<dbReference type="InterPro" id="IPR001539">
    <property type="entry name" value="Peptidase_U32"/>
</dbReference>
<accession>A0A9D1UEX0</accession>
<organism evidence="3 4">
    <name type="scientific">Candidatus Dorea gallistercoris</name>
    <dbReference type="NCBI Taxonomy" id="2838542"/>
    <lineage>
        <taxon>Bacteria</taxon>
        <taxon>Bacillati</taxon>
        <taxon>Bacillota</taxon>
        <taxon>Clostridia</taxon>
        <taxon>Lachnospirales</taxon>
        <taxon>Lachnospiraceae</taxon>
        <taxon>Dorea</taxon>
    </lineage>
</organism>
<reference evidence="3" key="1">
    <citation type="journal article" date="2021" name="PeerJ">
        <title>Extensive microbial diversity within the chicken gut microbiome revealed by metagenomics and culture.</title>
        <authorList>
            <person name="Gilroy R."/>
            <person name="Ravi A."/>
            <person name="Getino M."/>
            <person name="Pursley I."/>
            <person name="Horton D.L."/>
            <person name="Alikhan N.F."/>
            <person name="Baker D."/>
            <person name="Gharbi K."/>
            <person name="Hall N."/>
            <person name="Watson M."/>
            <person name="Adriaenssens E.M."/>
            <person name="Foster-Nyarko E."/>
            <person name="Jarju S."/>
            <person name="Secka A."/>
            <person name="Antonio M."/>
            <person name="Oren A."/>
            <person name="Chaudhuri R.R."/>
            <person name="La Ragione R."/>
            <person name="Hildebrand F."/>
            <person name="Pallen M.J."/>
        </authorList>
    </citation>
    <scope>NUCLEOTIDE SEQUENCE</scope>
    <source>
        <strain evidence="3">ChiSxjej1B13-11762</strain>
    </source>
</reference>
<evidence type="ECO:0000256" key="1">
    <source>
        <dbReference type="SAM" id="MobiDB-lite"/>
    </source>
</evidence>
<evidence type="ECO:0000313" key="4">
    <source>
        <dbReference type="Proteomes" id="UP000824263"/>
    </source>
</evidence>
<dbReference type="EMBL" id="DXGF01000120">
    <property type="protein sequence ID" value="HIW83955.1"/>
    <property type="molecule type" value="Genomic_DNA"/>
</dbReference>
<dbReference type="AlphaFoldDB" id="A0A9D1UEX0"/>
<feature type="domain" description="Peptidase U32 collagenase" evidence="2">
    <location>
        <begin position="326"/>
        <end position="416"/>
    </location>
</feature>
<gene>
    <name evidence="3" type="ORF">H9873_06510</name>
</gene>
<proteinExistence type="predicted"/>
<sequence>MRNGQVEILAPAGSYRSLEAAVSAGADAVYVGGQRFGARAFAENFEKEELLKAIDHVHLHGRKLYLAVNTLLKERELEALEDYLAPFYQNGLDGAIVQDLGGMELIREAFPDLAVHISTQMTVASEAGARFFREKGASRIVPARELGVEEIRRMKEASGLEIECFVHGAMCYCYSGQCLMSSLIGGRSGNRGQCAQPCRLPYRVEGGKPSDFLSMKDLCAIRLIPELVRAGVDSFKIEGRMKQPEYVYQVIRMYRKYTDRFLEGGEAGFQVEQEDLERLESAYQRRGYCQGYFHSQNGRHMISFQRPRVPGDGKEEGVPGKTQEKINGMLILSAGKRAKLELDYQEFHVEAEGDMVQPARKQPLTRERVEQQLRRTGEEPFCFRELEIRMEGEVFLPMQALNGLRREGLGELKEKVLKAGRRMGGRNPQRTQRTKSSFQPGGRREGFLVRVETKEQLEAVWKDSRVEEIILDGELLYESEEFLTSLGESGQKIWFAMPYIFRDGTAAAFATVYQKLQADCHGVLVRNWESRQWLLDQGFTKRIASDYNLYGFNSGSRSFLARNDIRECTAPVELNAKELAGLGMKGTMLIVYGYQPVMVTANCIRKNHTGCQRKEGFLFLEDRQKKRFPVKNCCRYCYNIIYNCTPLALLGQADEVRRLAPGGLRIDLTLETGRQAEQILELCHSAFVLGEPVSSLPWEYTKGHFKRGVK</sequence>
<dbReference type="Proteomes" id="UP000824263">
    <property type="component" value="Unassembled WGS sequence"/>
</dbReference>
<dbReference type="PANTHER" id="PTHR30217:SF10">
    <property type="entry name" value="23S RRNA 5-HYDROXYCYTIDINE C2501 SYNTHASE"/>
    <property type="match status" value="1"/>
</dbReference>
<comment type="caution">
    <text evidence="3">The sequence shown here is derived from an EMBL/GenBank/DDBJ whole genome shotgun (WGS) entry which is preliminary data.</text>
</comment>
<dbReference type="InterPro" id="IPR051454">
    <property type="entry name" value="RNA/ubiquinone_mod_enzymes"/>
</dbReference>
<dbReference type="Pfam" id="PF12392">
    <property type="entry name" value="DUF3656"/>
    <property type="match status" value="1"/>
</dbReference>
<dbReference type="Pfam" id="PF01136">
    <property type="entry name" value="Peptidase_U32"/>
    <property type="match status" value="1"/>
</dbReference>
<dbReference type="PROSITE" id="PS01276">
    <property type="entry name" value="PEPTIDASE_U32"/>
    <property type="match status" value="1"/>
</dbReference>
<evidence type="ECO:0000259" key="2">
    <source>
        <dbReference type="Pfam" id="PF12392"/>
    </source>
</evidence>
<protein>
    <submittedName>
        <fullName evidence="3">U32 family peptidase</fullName>
    </submittedName>
</protein>
<feature type="compositionally biased region" description="Polar residues" evidence="1">
    <location>
        <begin position="428"/>
        <end position="439"/>
    </location>
</feature>
<dbReference type="PANTHER" id="PTHR30217">
    <property type="entry name" value="PEPTIDASE U32 FAMILY"/>
    <property type="match status" value="1"/>
</dbReference>
<evidence type="ECO:0000313" key="3">
    <source>
        <dbReference type="EMBL" id="HIW83955.1"/>
    </source>
</evidence>
<dbReference type="InterPro" id="IPR020988">
    <property type="entry name" value="Pept_U32_collagenase"/>
</dbReference>
<feature type="region of interest" description="Disordered" evidence="1">
    <location>
        <begin position="421"/>
        <end position="441"/>
    </location>
</feature>